<dbReference type="Gene3D" id="1.25.40.10">
    <property type="entry name" value="Tetratricopeptide repeat domain"/>
    <property type="match status" value="1"/>
</dbReference>
<comment type="caution">
    <text evidence="4">The sequence shown here is derived from an EMBL/GenBank/DDBJ whole genome shotgun (WGS) entry which is preliminary data.</text>
</comment>
<evidence type="ECO:0000256" key="1">
    <source>
        <dbReference type="SAM" id="MobiDB-lite"/>
    </source>
</evidence>
<feature type="transmembrane region" description="Helical" evidence="2">
    <location>
        <begin position="288"/>
        <end position="312"/>
    </location>
</feature>
<dbReference type="InterPro" id="IPR011990">
    <property type="entry name" value="TPR-like_helical_dom_sf"/>
</dbReference>
<keyword evidence="2" id="KW-0812">Transmembrane</keyword>
<protein>
    <recommendedName>
        <fullName evidence="6">PEGA domain-containing protein</fullName>
    </recommendedName>
</protein>
<evidence type="ECO:0000313" key="5">
    <source>
        <dbReference type="Proteomes" id="UP000075604"/>
    </source>
</evidence>
<feature type="signal peptide" evidence="3">
    <location>
        <begin position="1"/>
        <end position="26"/>
    </location>
</feature>
<evidence type="ECO:0000313" key="4">
    <source>
        <dbReference type="EMBL" id="KYF48845.1"/>
    </source>
</evidence>
<dbReference type="SUPFAM" id="SSF48452">
    <property type="entry name" value="TPR-like"/>
    <property type="match status" value="1"/>
</dbReference>
<name>A0A150P1F6_SORCE</name>
<accession>A0A150P1F6</accession>
<proteinExistence type="predicted"/>
<keyword evidence="2" id="KW-0472">Membrane</keyword>
<keyword evidence="2" id="KW-1133">Transmembrane helix</keyword>
<evidence type="ECO:0000256" key="3">
    <source>
        <dbReference type="SAM" id="SignalP"/>
    </source>
</evidence>
<reference evidence="4 5" key="1">
    <citation type="submission" date="2014-02" db="EMBL/GenBank/DDBJ databases">
        <title>The small core and large imbalanced accessory genome model reveals a collaborative survival strategy of Sorangium cellulosum strains in nature.</title>
        <authorList>
            <person name="Han K."/>
            <person name="Peng R."/>
            <person name="Blom J."/>
            <person name="Li Y.-Z."/>
        </authorList>
    </citation>
    <scope>NUCLEOTIDE SEQUENCE [LARGE SCALE GENOMIC DNA]</scope>
    <source>
        <strain evidence="4 5">So0157-18</strain>
    </source>
</reference>
<evidence type="ECO:0000256" key="2">
    <source>
        <dbReference type="SAM" id="Phobius"/>
    </source>
</evidence>
<feature type="region of interest" description="Disordered" evidence="1">
    <location>
        <begin position="155"/>
        <end position="178"/>
    </location>
</feature>
<dbReference type="Proteomes" id="UP000075604">
    <property type="component" value="Unassembled WGS sequence"/>
</dbReference>
<dbReference type="EMBL" id="JELX01004338">
    <property type="protein sequence ID" value="KYF48845.1"/>
    <property type="molecule type" value="Genomic_DNA"/>
</dbReference>
<gene>
    <name evidence="4" type="ORF">BE04_16890</name>
</gene>
<evidence type="ECO:0008006" key="6">
    <source>
        <dbReference type="Google" id="ProtNLM"/>
    </source>
</evidence>
<dbReference type="AlphaFoldDB" id="A0A150P1F6"/>
<feature type="chain" id="PRO_5007565213" description="PEGA domain-containing protein" evidence="3">
    <location>
        <begin position="27"/>
        <end position="341"/>
    </location>
</feature>
<feature type="transmembrane region" description="Helical" evidence="2">
    <location>
        <begin position="221"/>
        <end position="244"/>
    </location>
</feature>
<organism evidence="4 5">
    <name type="scientific">Sorangium cellulosum</name>
    <name type="common">Polyangium cellulosum</name>
    <dbReference type="NCBI Taxonomy" id="56"/>
    <lineage>
        <taxon>Bacteria</taxon>
        <taxon>Pseudomonadati</taxon>
        <taxon>Myxococcota</taxon>
        <taxon>Polyangia</taxon>
        <taxon>Polyangiales</taxon>
        <taxon>Polyangiaceae</taxon>
        <taxon>Sorangium</taxon>
    </lineage>
</organism>
<sequence>MSTCRHLGPALLLGLTLLAASPTALAEPSPPTAEAKLAAKALADKGWELFNAGRYEDALTAFRDAEAQVHAPPFLVMAARSCERLGRLLEARSLYQRVLDEPLSASAPRAFQQAQADAKAELAALAPRIPTLEVTLAGTAQGAVQLTLDGERIAPATPVERDPGDHTLVGVQPGRPPVSRTIRLDERAKGYVVLDLTAPPAEAARTRGESSASRDDLRKPLLIGGGVAAGVGVIAGAAFTVLALGKGSDAEDLRASVRADRELKGRCPSTKSPPVCAELSDAVDLQYAFTNVAIGSFIVGAAGVGTVIYALVARPSAPDRRVQVAPLVGSGVTGLSLSGRF</sequence>
<keyword evidence="3" id="KW-0732">Signal</keyword>